<dbReference type="Proteomes" id="UP000516046">
    <property type="component" value="Chromosome"/>
</dbReference>
<dbReference type="AlphaFoldDB" id="A0A7G9WID1"/>
<keyword evidence="3" id="KW-1185">Reference proteome</keyword>
<feature type="transmembrane region" description="Helical" evidence="1">
    <location>
        <begin position="24"/>
        <end position="42"/>
    </location>
</feature>
<organism evidence="2 3">
    <name type="scientific">Caproicibacterium amylolyticum</name>
    <dbReference type="NCBI Taxonomy" id="2766537"/>
    <lineage>
        <taxon>Bacteria</taxon>
        <taxon>Bacillati</taxon>
        <taxon>Bacillota</taxon>
        <taxon>Clostridia</taxon>
        <taxon>Eubacteriales</taxon>
        <taxon>Oscillospiraceae</taxon>
        <taxon>Caproicibacterium</taxon>
    </lineage>
</organism>
<evidence type="ECO:0000313" key="2">
    <source>
        <dbReference type="EMBL" id="QNO18443.1"/>
    </source>
</evidence>
<evidence type="ECO:0000313" key="3">
    <source>
        <dbReference type="Proteomes" id="UP000516046"/>
    </source>
</evidence>
<reference evidence="2 3" key="1">
    <citation type="submission" date="2020-08" db="EMBL/GenBank/DDBJ databases">
        <authorList>
            <person name="Ren C."/>
            <person name="Gu Y."/>
            <person name="Xu Y."/>
        </authorList>
    </citation>
    <scope>NUCLEOTIDE SEQUENCE [LARGE SCALE GENOMIC DNA]</scope>
    <source>
        <strain evidence="2 3">LBM18003</strain>
    </source>
</reference>
<dbReference type="RefSeq" id="WP_212507506.1">
    <property type="nucleotide sequence ID" value="NZ_CP060696.1"/>
</dbReference>
<feature type="transmembrane region" description="Helical" evidence="1">
    <location>
        <begin position="54"/>
        <end position="72"/>
    </location>
</feature>
<proteinExistence type="predicted"/>
<gene>
    <name evidence="2" type="ORF">H6X83_01970</name>
</gene>
<evidence type="ECO:0000256" key="1">
    <source>
        <dbReference type="SAM" id="Phobius"/>
    </source>
</evidence>
<dbReference type="KEGG" id="caml:H6X83_01970"/>
<feature type="transmembrane region" description="Helical" evidence="1">
    <location>
        <begin position="78"/>
        <end position="99"/>
    </location>
</feature>
<keyword evidence="1" id="KW-0472">Membrane</keyword>
<name>A0A7G9WID1_9FIRM</name>
<dbReference type="EMBL" id="CP060696">
    <property type="protein sequence ID" value="QNO18443.1"/>
    <property type="molecule type" value="Genomic_DNA"/>
</dbReference>
<keyword evidence="1" id="KW-0812">Transmembrane</keyword>
<sequence>MINLMLTEMVALFEIISTNYSDSFWFYYMLWMSAMAGFNVYLTLAKSTSGPMPYINYLIFFLNVILLLVTAVGNDSPLAPILAIGGAIIGVGALIWLALKFLKRKKKDF</sequence>
<keyword evidence="1" id="KW-1133">Transmembrane helix</keyword>
<accession>A0A7G9WID1</accession>
<protein>
    <submittedName>
        <fullName evidence="2">Uncharacterized protein</fullName>
    </submittedName>
</protein>